<dbReference type="STRING" id="425514.SAMN05443550_101137"/>
<dbReference type="AlphaFoldDB" id="A0A1H3WAA6"/>
<feature type="chain" id="PRO_5011748122" description="DUF4397 domain-containing protein" evidence="1">
    <location>
        <begin position="22"/>
        <end position="246"/>
    </location>
</feature>
<dbReference type="PROSITE" id="PS51257">
    <property type="entry name" value="PROKAR_LIPOPROTEIN"/>
    <property type="match status" value="1"/>
</dbReference>
<keyword evidence="3" id="KW-1185">Reference proteome</keyword>
<evidence type="ECO:0008006" key="4">
    <source>
        <dbReference type="Google" id="ProtNLM"/>
    </source>
</evidence>
<accession>A0A1H3WAA6</accession>
<dbReference type="Proteomes" id="UP000198850">
    <property type="component" value="Unassembled WGS sequence"/>
</dbReference>
<protein>
    <recommendedName>
        <fullName evidence="4">DUF4397 domain-containing protein</fullName>
    </recommendedName>
</protein>
<keyword evidence="1" id="KW-0732">Signal</keyword>
<organism evidence="2 3">
    <name type="scientific">Pedobacter hartonius</name>
    <dbReference type="NCBI Taxonomy" id="425514"/>
    <lineage>
        <taxon>Bacteria</taxon>
        <taxon>Pseudomonadati</taxon>
        <taxon>Bacteroidota</taxon>
        <taxon>Sphingobacteriia</taxon>
        <taxon>Sphingobacteriales</taxon>
        <taxon>Sphingobacteriaceae</taxon>
        <taxon>Pedobacter</taxon>
    </lineage>
</organism>
<name>A0A1H3WAA6_9SPHI</name>
<dbReference type="EMBL" id="FNRA01000001">
    <property type="protein sequence ID" value="SDZ83208.1"/>
    <property type="molecule type" value="Genomic_DNA"/>
</dbReference>
<evidence type="ECO:0000313" key="2">
    <source>
        <dbReference type="EMBL" id="SDZ83208.1"/>
    </source>
</evidence>
<evidence type="ECO:0000313" key="3">
    <source>
        <dbReference type="Proteomes" id="UP000198850"/>
    </source>
</evidence>
<dbReference type="OrthoDB" id="768131at2"/>
<feature type="signal peptide" evidence="1">
    <location>
        <begin position="1"/>
        <end position="21"/>
    </location>
</feature>
<reference evidence="2 3" key="1">
    <citation type="submission" date="2016-10" db="EMBL/GenBank/DDBJ databases">
        <authorList>
            <person name="de Groot N.N."/>
        </authorList>
    </citation>
    <scope>NUCLEOTIDE SEQUENCE [LARGE SCALE GENOMIC DNA]</scope>
    <source>
        <strain evidence="2 3">DSM 19033</strain>
    </source>
</reference>
<proteinExistence type="predicted"/>
<evidence type="ECO:0000256" key="1">
    <source>
        <dbReference type="SAM" id="SignalP"/>
    </source>
</evidence>
<sequence length="246" mass="26956">MRKFFYLISLFIFSILFSCSKGEPVQDPQFGDVSLVNSSSENIFIIQGDHTKLVNRGDNFALSIPSGKSRFKFYLKDTLTLDTVLPVKPYTGNIYTLFKPSANTDLRIIDDSLNGLNKEVIPDSGFLKISLANFSKSLPDKINIDIATTTYIPFSYRAIQVAENISVSSSFSPFKTIIIGVNQSTSLKVVNVFTLTVKDPINNSVLATIPLTIPSNISSATAGKLIGSVFLIYINENGTASILMSK</sequence>
<dbReference type="RefSeq" id="WP_090554214.1">
    <property type="nucleotide sequence ID" value="NZ_FNRA01000001.1"/>
</dbReference>
<gene>
    <name evidence="2" type="ORF">SAMN05443550_101137</name>
</gene>